<evidence type="ECO:0000256" key="4">
    <source>
        <dbReference type="SAM" id="MobiDB-lite"/>
    </source>
</evidence>
<comment type="caution">
    <text evidence="5">The sequence shown here is derived from an EMBL/GenBank/DDBJ whole genome shotgun (WGS) entry which is preliminary data.</text>
</comment>
<dbReference type="InterPro" id="IPR050121">
    <property type="entry name" value="Cytochrome_P450_monoxygenase"/>
</dbReference>
<dbReference type="Gene3D" id="1.10.630.10">
    <property type="entry name" value="Cytochrome P450"/>
    <property type="match status" value="2"/>
</dbReference>
<reference evidence="5 6" key="1">
    <citation type="journal article" date="2024" name="IMA Fungus">
        <title>Apiospora arundinis, a panoply of carbohydrate-active enzymes and secondary metabolites.</title>
        <authorList>
            <person name="Sorensen T."/>
            <person name="Petersen C."/>
            <person name="Muurmann A.T."/>
            <person name="Christiansen J.V."/>
            <person name="Brundto M.L."/>
            <person name="Overgaard C.K."/>
            <person name="Boysen A.T."/>
            <person name="Wollenberg R.D."/>
            <person name="Larsen T.O."/>
            <person name="Sorensen J.L."/>
            <person name="Nielsen K.L."/>
            <person name="Sondergaard T.E."/>
        </authorList>
    </citation>
    <scope>NUCLEOTIDE SEQUENCE [LARGE SCALE GENOMIC DNA]</scope>
    <source>
        <strain evidence="5 6">AAU 773</strain>
    </source>
</reference>
<dbReference type="InterPro" id="IPR036396">
    <property type="entry name" value="Cyt_P450_sf"/>
</dbReference>
<dbReference type="Proteomes" id="UP001390339">
    <property type="component" value="Unassembled WGS sequence"/>
</dbReference>
<dbReference type="InterPro" id="IPR001128">
    <property type="entry name" value="Cyt_P450"/>
</dbReference>
<evidence type="ECO:0000313" key="6">
    <source>
        <dbReference type="Proteomes" id="UP001390339"/>
    </source>
</evidence>
<keyword evidence="1" id="KW-0349">Heme</keyword>
<name>A0ABR2J402_9PEZI</name>
<evidence type="ECO:0000256" key="1">
    <source>
        <dbReference type="ARBA" id="ARBA00022617"/>
    </source>
</evidence>
<proteinExistence type="predicted"/>
<dbReference type="SUPFAM" id="SSF48264">
    <property type="entry name" value="Cytochrome P450"/>
    <property type="match status" value="1"/>
</dbReference>
<feature type="region of interest" description="Disordered" evidence="4">
    <location>
        <begin position="226"/>
        <end position="246"/>
    </location>
</feature>
<feature type="compositionally biased region" description="Basic and acidic residues" evidence="4">
    <location>
        <begin position="226"/>
        <end position="244"/>
    </location>
</feature>
<sequence>MPLCERLTADIAGELAFGQPLHTQTETTNRVVPRAMLSMNFLVSLFMTWPTLSTTWPLLRRLNQRNGAVFSTVVCQIITAHMKLPQDAKHDFYSICVDSTCSEEEGLGQSELWAEAIFMLPAEPFVADGHVTPADITVGVNSYCLMHKEAYFTDTSSFKLEIWLAPEEDGEHDASGGKEQGQEASRATMRKANCLGKGMAYLEISLTLAKTLWRFDFEKAPGELGRVDEGHPGIKDHSRSRAARDVPISSSQTLRLPVHRIVFFDPQIRAGRPTRREEDSSNSMSKSTTYLRTRVIVPYHMNKTIRGIGGAFANEILTEHGTYGPLDDFVMIGKFASYVIRTQRMDTITRTILYCLGCDDKIIFDSMYTVKHHVIPENIITKQNPSCSEPTPTNPAHKNPLEAAKMRNHQGQVMFGSSHLLLFINSRLSRSTNQASRGIMIDGTNIGSTASESE</sequence>
<protein>
    <submittedName>
        <fullName evidence="5">Cytochrome P450</fullName>
    </submittedName>
</protein>
<dbReference type="EMBL" id="JAPCWZ010000003">
    <property type="protein sequence ID" value="KAK8872355.1"/>
    <property type="molecule type" value="Genomic_DNA"/>
</dbReference>
<dbReference type="Pfam" id="PF00067">
    <property type="entry name" value="p450"/>
    <property type="match status" value="1"/>
</dbReference>
<evidence type="ECO:0000256" key="3">
    <source>
        <dbReference type="ARBA" id="ARBA00023004"/>
    </source>
</evidence>
<accession>A0ABR2J402</accession>
<dbReference type="PANTHER" id="PTHR24305">
    <property type="entry name" value="CYTOCHROME P450"/>
    <property type="match status" value="1"/>
</dbReference>
<keyword evidence="2" id="KW-0479">Metal-binding</keyword>
<organism evidence="5 6">
    <name type="scientific">Apiospora arundinis</name>
    <dbReference type="NCBI Taxonomy" id="335852"/>
    <lineage>
        <taxon>Eukaryota</taxon>
        <taxon>Fungi</taxon>
        <taxon>Dikarya</taxon>
        <taxon>Ascomycota</taxon>
        <taxon>Pezizomycotina</taxon>
        <taxon>Sordariomycetes</taxon>
        <taxon>Xylariomycetidae</taxon>
        <taxon>Amphisphaeriales</taxon>
        <taxon>Apiosporaceae</taxon>
        <taxon>Apiospora</taxon>
    </lineage>
</organism>
<keyword evidence="6" id="KW-1185">Reference proteome</keyword>
<evidence type="ECO:0000256" key="2">
    <source>
        <dbReference type="ARBA" id="ARBA00022723"/>
    </source>
</evidence>
<gene>
    <name evidence="5" type="ORF">PGQ11_002869</name>
</gene>
<dbReference type="PANTHER" id="PTHR24305:SF226">
    <property type="entry name" value="CYTOCHROME P450 MONOOXYGENASE"/>
    <property type="match status" value="1"/>
</dbReference>
<keyword evidence="3" id="KW-0408">Iron</keyword>
<evidence type="ECO:0000313" key="5">
    <source>
        <dbReference type="EMBL" id="KAK8872355.1"/>
    </source>
</evidence>